<reference evidence="2 3" key="1">
    <citation type="journal article" date="2017" name="ISME J.">
        <title>Potential for microbial H2 and metal transformations associated with novel bacteria and archaea in deep terrestrial subsurface sediments.</title>
        <authorList>
            <person name="Hernsdorf A.W."/>
            <person name="Amano Y."/>
            <person name="Miyakawa K."/>
            <person name="Ise K."/>
            <person name="Suzuki Y."/>
            <person name="Anantharaman K."/>
            <person name="Probst A."/>
            <person name="Burstein D."/>
            <person name="Thomas B.C."/>
            <person name="Banfield J.F."/>
        </authorList>
    </citation>
    <scope>NUCLEOTIDE SEQUENCE [LARGE SCALE GENOMIC DNA]</scope>
    <source>
        <strain evidence="2">HGW-Falkowbacteria-1</strain>
    </source>
</reference>
<dbReference type="InterPro" id="IPR011009">
    <property type="entry name" value="Kinase-like_dom_sf"/>
</dbReference>
<evidence type="ECO:0000259" key="1">
    <source>
        <dbReference type="Pfam" id="PF01636"/>
    </source>
</evidence>
<dbReference type="Proteomes" id="UP000233517">
    <property type="component" value="Unassembled WGS sequence"/>
</dbReference>
<comment type="caution">
    <text evidence="2">The sequence shown here is derived from an EMBL/GenBank/DDBJ whole genome shotgun (WGS) entry which is preliminary data.</text>
</comment>
<protein>
    <recommendedName>
        <fullName evidence="1">Aminoglycoside phosphotransferase domain-containing protein</fullName>
    </recommendedName>
</protein>
<dbReference type="AlphaFoldDB" id="A0A2N2EAG0"/>
<dbReference type="SUPFAM" id="SSF56112">
    <property type="entry name" value="Protein kinase-like (PK-like)"/>
    <property type="match status" value="1"/>
</dbReference>
<evidence type="ECO:0000313" key="2">
    <source>
        <dbReference type="EMBL" id="PKM91701.1"/>
    </source>
</evidence>
<accession>A0A2N2EAG0</accession>
<organism evidence="2 3">
    <name type="scientific">Candidatus Falkowbacteria bacterium HGW-Falkowbacteria-1</name>
    <dbReference type="NCBI Taxonomy" id="2013768"/>
    <lineage>
        <taxon>Bacteria</taxon>
        <taxon>Candidatus Falkowiibacteriota</taxon>
    </lineage>
</organism>
<sequence>MEKIEKLLDHRYVLDFFNKRVLPLYPDFGKIKKIKIIPHKKFIWTGTYHVVLEFRVFFPVKVSNGSKKKIKQFSFFCTAHSSEPRKNVYDILNYLWSNGFSKGFLTIPKPILYSKYFNASFYRGVKGDSLLEFIKEKNKPEIEKIVKKTAEWLSKLHKIAEPKDINLNKNNKKIKTVVPGYKKIIKDIEDKYGGKYTHDLRKIYDCLIDLEEDFFKLTDKRWLIHGDVHPDNIIKISKDKMAMIDFTDICLSDFARDLGTFLQQLEYKLKRNNYSGSYIKKIHDIFLSNYCKKARIKYNIRLRERIKLYYYWTAIRTAVYWLTKHNPDPERSEPLILEVKKKLKI</sequence>
<evidence type="ECO:0000313" key="3">
    <source>
        <dbReference type="Proteomes" id="UP000233517"/>
    </source>
</evidence>
<feature type="domain" description="Aminoglycoside phosphotransferase" evidence="1">
    <location>
        <begin position="80"/>
        <end position="262"/>
    </location>
</feature>
<dbReference type="EMBL" id="PHAI01000001">
    <property type="protein sequence ID" value="PKM91701.1"/>
    <property type="molecule type" value="Genomic_DNA"/>
</dbReference>
<name>A0A2N2EAG0_9BACT</name>
<proteinExistence type="predicted"/>
<dbReference type="Gene3D" id="3.90.1200.10">
    <property type="match status" value="1"/>
</dbReference>
<dbReference type="Pfam" id="PF01636">
    <property type="entry name" value="APH"/>
    <property type="match status" value="1"/>
</dbReference>
<gene>
    <name evidence="2" type="ORF">CVU82_00630</name>
</gene>
<dbReference type="InterPro" id="IPR002575">
    <property type="entry name" value="Aminoglycoside_PTrfase"/>
</dbReference>